<comment type="caution">
    <text evidence="3">The sequence shown here is derived from an EMBL/GenBank/DDBJ whole genome shotgun (WGS) entry which is preliminary data.</text>
</comment>
<dbReference type="SUPFAM" id="SSF50630">
    <property type="entry name" value="Acid proteases"/>
    <property type="match status" value="1"/>
</dbReference>
<reference evidence="3" key="1">
    <citation type="submission" date="2020-08" db="EMBL/GenBank/DDBJ databases">
        <title>Multicomponent nature underlies the extraordinary mechanical properties of spider dragline silk.</title>
        <authorList>
            <person name="Kono N."/>
            <person name="Nakamura H."/>
            <person name="Mori M."/>
            <person name="Yoshida Y."/>
            <person name="Ohtoshi R."/>
            <person name="Malay A.D."/>
            <person name="Moran D.A.P."/>
            <person name="Tomita M."/>
            <person name="Numata K."/>
            <person name="Arakawa K."/>
        </authorList>
    </citation>
    <scope>NUCLEOTIDE SEQUENCE</scope>
</reference>
<name>A0A8X6NVA2_NEPPI</name>
<evidence type="ECO:0000256" key="1">
    <source>
        <dbReference type="ARBA" id="ARBA00022801"/>
    </source>
</evidence>
<organism evidence="3 4">
    <name type="scientific">Nephila pilipes</name>
    <name type="common">Giant wood spider</name>
    <name type="synonym">Nephila maculata</name>
    <dbReference type="NCBI Taxonomy" id="299642"/>
    <lineage>
        <taxon>Eukaryota</taxon>
        <taxon>Metazoa</taxon>
        <taxon>Ecdysozoa</taxon>
        <taxon>Arthropoda</taxon>
        <taxon>Chelicerata</taxon>
        <taxon>Arachnida</taxon>
        <taxon>Araneae</taxon>
        <taxon>Araneomorphae</taxon>
        <taxon>Entelegynae</taxon>
        <taxon>Araneoidea</taxon>
        <taxon>Nephilidae</taxon>
        <taxon>Nephila</taxon>
    </lineage>
</organism>
<dbReference type="InterPro" id="IPR001969">
    <property type="entry name" value="Aspartic_peptidase_AS"/>
</dbReference>
<dbReference type="InterPro" id="IPR021109">
    <property type="entry name" value="Peptidase_aspartic_dom_sf"/>
</dbReference>
<evidence type="ECO:0000259" key="2">
    <source>
        <dbReference type="PROSITE" id="PS50175"/>
    </source>
</evidence>
<gene>
    <name evidence="3" type="primary">TY3B-I_1364</name>
    <name evidence="3" type="ORF">NPIL_471721</name>
</gene>
<sequence length="112" mass="12844">MLLSFRKPERRSSPDHNVNRLINCVLLADSICKITFLIDTGADISVFPKSFAPHGKAQHDLTLYVMNDTKIQTYGTKRILLGLSLRHQFTWSFVIADVSVKHFNLLVDDKWN</sequence>
<dbReference type="OrthoDB" id="6932368at2759"/>
<dbReference type="GO" id="GO:0006508">
    <property type="term" value="P:proteolysis"/>
    <property type="evidence" value="ECO:0007669"/>
    <property type="project" value="InterPro"/>
</dbReference>
<evidence type="ECO:0000313" key="4">
    <source>
        <dbReference type="Proteomes" id="UP000887013"/>
    </source>
</evidence>
<dbReference type="EMBL" id="BMAW01013997">
    <property type="protein sequence ID" value="GFT36812.1"/>
    <property type="molecule type" value="Genomic_DNA"/>
</dbReference>
<dbReference type="Proteomes" id="UP000887013">
    <property type="component" value="Unassembled WGS sequence"/>
</dbReference>
<accession>A0A8X6NVA2</accession>
<protein>
    <submittedName>
        <fullName evidence="3">Transposon Ty3-I Gag-Pol polyprotein</fullName>
    </submittedName>
</protein>
<dbReference type="PROSITE" id="PS50175">
    <property type="entry name" value="ASP_PROT_RETROV"/>
    <property type="match status" value="1"/>
</dbReference>
<keyword evidence="4" id="KW-1185">Reference proteome</keyword>
<dbReference type="AlphaFoldDB" id="A0A8X6NVA2"/>
<evidence type="ECO:0000313" key="3">
    <source>
        <dbReference type="EMBL" id="GFT36812.1"/>
    </source>
</evidence>
<dbReference type="GO" id="GO:0004190">
    <property type="term" value="F:aspartic-type endopeptidase activity"/>
    <property type="evidence" value="ECO:0007669"/>
    <property type="project" value="InterPro"/>
</dbReference>
<dbReference type="InterPro" id="IPR001995">
    <property type="entry name" value="Peptidase_A2_cat"/>
</dbReference>
<feature type="domain" description="Peptidase A2" evidence="2">
    <location>
        <begin position="34"/>
        <end position="49"/>
    </location>
</feature>
<proteinExistence type="predicted"/>
<dbReference type="PROSITE" id="PS00141">
    <property type="entry name" value="ASP_PROTEASE"/>
    <property type="match status" value="1"/>
</dbReference>
<keyword evidence="1" id="KW-0378">Hydrolase</keyword>